<feature type="transmembrane region" description="Helical" evidence="8">
    <location>
        <begin position="136"/>
        <end position="154"/>
    </location>
</feature>
<feature type="transmembrane region" description="Helical" evidence="8">
    <location>
        <begin position="275"/>
        <end position="297"/>
    </location>
</feature>
<evidence type="ECO:0000256" key="3">
    <source>
        <dbReference type="ARBA" id="ARBA00022692"/>
    </source>
</evidence>
<evidence type="ECO:0000256" key="1">
    <source>
        <dbReference type="ARBA" id="ARBA00004651"/>
    </source>
</evidence>
<evidence type="ECO:0000256" key="5">
    <source>
        <dbReference type="ARBA" id="ARBA00023136"/>
    </source>
</evidence>
<dbReference type="GO" id="GO:0007635">
    <property type="term" value="P:chemosensory behavior"/>
    <property type="evidence" value="ECO:0007669"/>
    <property type="project" value="TreeGrafter"/>
</dbReference>
<keyword evidence="10" id="KW-1185">Reference proteome</keyword>
<keyword evidence="7 8" id="KW-0807">Transducer</keyword>
<name>A0A2J7PYN4_9NEOP</name>
<dbReference type="GO" id="GO:0030425">
    <property type="term" value="C:dendrite"/>
    <property type="evidence" value="ECO:0007669"/>
    <property type="project" value="TreeGrafter"/>
</dbReference>
<evidence type="ECO:0000256" key="8">
    <source>
        <dbReference type="RuleBase" id="RU363108"/>
    </source>
</evidence>
<dbReference type="GO" id="GO:0030424">
    <property type="term" value="C:axon"/>
    <property type="evidence" value="ECO:0007669"/>
    <property type="project" value="TreeGrafter"/>
</dbReference>
<organism evidence="9 10">
    <name type="scientific">Cryptotermes secundus</name>
    <dbReference type="NCBI Taxonomy" id="105785"/>
    <lineage>
        <taxon>Eukaryota</taxon>
        <taxon>Metazoa</taxon>
        <taxon>Ecdysozoa</taxon>
        <taxon>Arthropoda</taxon>
        <taxon>Hexapoda</taxon>
        <taxon>Insecta</taxon>
        <taxon>Pterygota</taxon>
        <taxon>Neoptera</taxon>
        <taxon>Polyneoptera</taxon>
        <taxon>Dictyoptera</taxon>
        <taxon>Blattodea</taxon>
        <taxon>Blattoidea</taxon>
        <taxon>Termitoidae</taxon>
        <taxon>Kalotermitidae</taxon>
        <taxon>Cryptotermitinae</taxon>
        <taxon>Cryptotermes</taxon>
    </lineage>
</organism>
<protein>
    <recommendedName>
        <fullName evidence="8">Gustatory receptor</fullName>
    </recommendedName>
</protein>
<keyword evidence="2 8" id="KW-1003">Cell membrane</keyword>
<evidence type="ECO:0000256" key="4">
    <source>
        <dbReference type="ARBA" id="ARBA00022989"/>
    </source>
</evidence>
<feature type="transmembrane region" description="Helical" evidence="8">
    <location>
        <begin position="166"/>
        <end position="189"/>
    </location>
</feature>
<dbReference type="PANTHER" id="PTHR21143:SF123">
    <property type="entry name" value="GUSTATORY RECEPTOR FOR SUGAR TASTE 43A-RELATED"/>
    <property type="match status" value="1"/>
</dbReference>
<dbReference type="Pfam" id="PF08395">
    <property type="entry name" value="7tm_7"/>
    <property type="match status" value="1"/>
</dbReference>
<evidence type="ECO:0000256" key="7">
    <source>
        <dbReference type="ARBA" id="ARBA00023224"/>
    </source>
</evidence>
<dbReference type="GO" id="GO:0050909">
    <property type="term" value="P:sensory perception of taste"/>
    <property type="evidence" value="ECO:0007669"/>
    <property type="project" value="InterPro"/>
</dbReference>
<dbReference type="FunCoup" id="A0A2J7PYN4">
    <property type="interactions" value="56"/>
</dbReference>
<feature type="transmembrane region" description="Helical" evidence="8">
    <location>
        <begin position="80"/>
        <end position="102"/>
    </location>
</feature>
<keyword evidence="4 8" id="KW-1133">Transmembrane helix</keyword>
<feature type="transmembrane region" description="Helical" evidence="8">
    <location>
        <begin position="309"/>
        <end position="332"/>
    </location>
</feature>
<evidence type="ECO:0000256" key="6">
    <source>
        <dbReference type="ARBA" id="ARBA00023170"/>
    </source>
</evidence>
<keyword evidence="6 8" id="KW-0675">Receptor</keyword>
<dbReference type="GO" id="GO:0008049">
    <property type="term" value="P:male courtship behavior"/>
    <property type="evidence" value="ECO:0007669"/>
    <property type="project" value="TreeGrafter"/>
</dbReference>
<evidence type="ECO:0000313" key="9">
    <source>
        <dbReference type="EMBL" id="PNF21451.1"/>
    </source>
</evidence>
<proteinExistence type="inferred from homology"/>
<comment type="caution">
    <text evidence="9">The sequence shown here is derived from an EMBL/GenBank/DDBJ whole genome shotgun (WGS) entry which is preliminary data.</text>
</comment>
<dbReference type="PANTHER" id="PTHR21143">
    <property type="entry name" value="INVERTEBRATE GUSTATORY RECEPTOR"/>
    <property type="match status" value="1"/>
</dbReference>
<comment type="subcellular location">
    <subcellularLocation>
        <location evidence="1 8">Cell membrane</location>
        <topology evidence="1 8">Multi-pass membrane protein</topology>
    </subcellularLocation>
</comment>
<accession>A0A2J7PYN4</accession>
<keyword evidence="5 8" id="KW-0472">Membrane</keyword>
<keyword evidence="3 8" id="KW-0812">Transmembrane</keyword>
<feature type="transmembrane region" description="Helical" evidence="8">
    <location>
        <begin position="381"/>
        <end position="405"/>
    </location>
</feature>
<dbReference type="Proteomes" id="UP000235965">
    <property type="component" value="Unassembled WGS sequence"/>
</dbReference>
<reference evidence="9 10" key="1">
    <citation type="submission" date="2017-12" db="EMBL/GenBank/DDBJ databases">
        <title>Hemimetabolous genomes reveal molecular basis of termite eusociality.</title>
        <authorList>
            <person name="Harrison M.C."/>
            <person name="Jongepier E."/>
            <person name="Robertson H.M."/>
            <person name="Arning N."/>
            <person name="Bitard-Feildel T."/>
            <person name="Chao H."/>
            <person name="Childers C.P."/>
            <person name="Dinh H."/>
            <person name="Doddapaneni H."/>
            <person name="Dugan S."/>
            <person name="Gowin J."/>
            <person name="Greiner C."/>
            <person name="Han Y."/>
            <person name="Hu H."/>
            <person name="Hughes D.S.T."/>
            <person name="Huylmans A.-K."/>
            <person name="Kemena C."/>
            <person name="Kremer L.P.M."/>
            <person name="Lee S.L."/>
            <person name="Lopez-Ezquerra A."/>
            <person name="Mallet L."/>
            <person name="Monroy-Kuhn J.M."/>
            <person name="Moser A."/>
            <person name="Murali S.C."/>
            <person name="Muzny D.M."/>
            <person name="Otani S."/>
            <person name="Piulachs M.-D."/>
            <person name="Poelchau M."/>
            <person name="Qu J."/>
            <person name="Schaub F."/>
            <person name="Wada-Katsumata A."/>
            <person name="Worley K.C."/>
            <person name="Xie Q."/>
            <person name="Ylla G."/>
            <person name="Poulsen M."/>
            <person name="Gibbs R.A."/>
            <person name="Schal C."/>
            <person name="Richards S."/>
            <person name="Belles X."/>
            <person name="Korb J."/>
            <person name="Bornberg-Bauer E."/>
        </authorList>
    </citation>
    <scope>NUCLEOTIDE SEQUENCE [LARGE SCALE GENOMIC DNA]</scope>
    <source>
        <tissue evidence="9">Whole body</tissue>
    </source>
</reference>
<dbReference type="AlphaFoldDB" id="A0A2J7PYN4"/>
<feature type="transmembrane region" description="Helical" evidence="8">
    <location>
        <begin position="47"/>
        <end position="68"/>
    </location>
</feature>
<dbReference type="EMBL" id="NEVH01020342">
    <property type="protein sequence ID" value="PNF21451.1"/>
    <property type="molecule type" value="Genomic_DNA"/>
</dbReference>
<comment type="similarity">
    <text evidence="8">Belongs to the insect chemoreceptor superfamily. Gustatory receptor (GR) family.</text>
</comment>
<gene>
    <name evidence="9" type="ORF">B7P43_G13501</name>
</gene>
<dbReference type="InParanoid" id="A0A2J7PYN4"/>
<comment type="function">
    <text evidence="8">Gustatory receptor which mediates acceptance or avoidance behavior, depending on its substrates.</text>
</comment>
<evidence type="ECO:0000256" key="2">
    <source>
        <dbReference type="ARBA" id="ARBA00022475"/>
    </source>
</evidence>
<sequence>MELPSTTEEIFIPLKPLFLITRIFALTNAQSFNTKDNEENKIQFQHIALLGLWIAAFLVGTFYTVYIFSYNNGFPYKVNVIVIAYVLLMFSTSIITLLAFSVNSRNVPDILSKLRIIDKLFERENRMEIYKKSRRGVVFQIVTLSLVTFVSIVLDINASVDIFSSIFSHIPELLSFSSNIITVLMYTNITRMVKYRYRYIFELLQKHFRTADKKIFNITNKFERTSRGVTELTYMGRSSIQLLPGQSKQLQTLRLLYIEMYDTVQMITSHFGVPILCHVLSVMVTCVLLFYSAFYIIHSAVANSEGVTTYIMSCCLIFYGTMYVTPFVWLVISCDETAQDANRGVIHIQRAIASPYTGYDVITELEKLSNQLKDMKVEFSVCGLFVLNLPFLCTFVGGIFTYIIIMVQLN</sequence>
<dbReference type="GO" id="GO:0043025">
    <property type="term" value="C:neuronal cell body"/>
    <property type="evidence" value="ECO:0007669"/>
    <property type="project" value="TreeGrafter"/>
</dbReference>
<dbReference type="GO" id="GO:0007165">
    <property type="term" value="P:signal transduction"/>
    <property type="evidence" value="ECO:0007669"/>
    <property type="project" value="UniProtKB-KW"/>
</dbReference>
<evidence type="ECO:0000313" key="10">
    <source>
        <dbReference type="Proteomes" id="UP000235965"/>
    </source>
</evidence>
<dbReference type="GO" id="GO:0005886">
    <property type="term" value="C:plasma membrane"/>
    <property type="evidence" value="ECO:0007669"/>
    <property type="project" value="UniProtKB-SubCell"/>
</dbReference>
<dbReference type="InterPro" id="IPR013604">
    <property type="entry name" value="7TM_chemorcpt"/>
</dbReference>